<organism evidence="3">
    <name type="scientific">uncultured delta proteobacterium HF0010_08B07</name>
    <dbReference type="NCBI Taxonomy" id="710821"/>
    <lineage>
        <taxon>Bacteria</taxon>
        <taxon>Deltaproteobacteria</taxon>
        <taxon>environmental samples</taxon>
    </lineage>
</organism>
<evidence type="ECO:0000313" key="3">
    <source>
        <dbReference type="EMBL" id="ADI18885.1"/>
    </source>
</evidence>
<feature type="compositionally biased region" description="Acidic residues" evidence="1">
    <location>
        <begin position="7"/>
        <end position="23"/>
    </location>
</feature>
<feature type="compositionally biased region" description="Polar residues" evidence="1">
    <location>
        <begin position="88"/>
        <end position="98"/>
    </location>
</feature>
<accession>E0XWU4</accession>
<feature type="compositionally biased region" description="Acidic residues" evidence="1">
    <location>
        <begin position="252"/>
        <end position="268"/>
    </location>
</feature>
<dbReference type="Pfam" id="PF04151">
    <property type="entry name" value="PPC"/>
    <property type="match status" value="1"/>
</dbReference>
<feature type="region of interest" description="Disordered" evidence="1">
    <location>
        <begin position="185"/>
        <end position="222"/>
    </location>
</feature>
<evidence type="ECO:0000259" key="2">
    <source>
        <dbReference type="Pfam" id="PF04151"/>
    </source>
</evidence>
<sequence>MEVYYNDIDDDCNQQTNDDDQDGDGFAAQTSMGPDCDDSNPNINPRAEDIPGNGIDEDCDGSDRVITSEDRDGDGVSEVDGDCDDDNAQVSPNNQEIPYNSLDDDCDSMTRDNDLDRDGFNSPLDCDDDNAMINPNMAEIYYNNVDDDCNPQSKDGDADGDGFNAQIVGGGDCNDDVAAANPDAEEVPYNGIDDDCDASTRDNDLDNDGFTRDVDCNDNDDNVNPDIVENASTNCSDGVDNNCVGGDIQCDDSAVDSDGDGVPDDQDCEPNNADIPGPVEIADNGLDDDCDGEIDNACNDDAFDESNYNDGPANASAMDDYNGRYESFLVLCPNDTDWYQIRLEAGDGLEVDLRFEHAQGDIDLGLYRRNNGSLTEAGLTAVASSTSLTDNEVVYTARATVADTYYIKVYQFGANPDRLEYDMMINVFESCQDDPEEPGGEHNDTLDEATSLPELGLDRQVCDYDADWYSFSLNRSQNVRIDTMFQQQSGDLDVELWDAETRSRVIGSYSSTFSNEVIEVEDLAAGNYVFKVYGFVGSSNAYRVFLSSGSSQSSEFRDDDDYDIPDGGDEPGVYTTPAIRFPDVPAGSIVRKLKLKQLDINHRCLGDLQVTLFWDGVPITTLWNREGENCDDAGLDDDSLTSIGCSSFSGIFGRDICFENRFYPAFDDNDPNQPLFQNGFDPMFSGLDAQGELTVEIKDFVSGNTGKLVNVQFELEYFIP</sequence>
<dbReference type="SUPFAM" id="SSF89260">
    <property type="entry name" value="Collagen-binding domain"/>
    <property type="match status" value="1"/>
</dbReference>
<dbReference type="InterPro" id="IPR021655">
    <property type="entry name" value="Put_metal-bd"/>
</dbReference>
<feature type="compositionally biased region" description="Basic and acidic residues" evidence="1">
    <location>
        <begin position="61"/>
        <end position="74"/>
    </location>
</feature>
<dbReference type="EMBL" id="GU474903">
    <property type="protein sequence ID" value="ADI18885.1"/>
    <property type="molecule type" value="Genomic_DNA"/>
</dbReference>
<feature type="compositionally biased region" description="Acidic residues" evidence="1">
    <location>
        <begin position="75"/>
        <end position="87"/>
    </location>
</feature>
<evidence type="ECO:0000256" key="1">
    <source>
        <dbReference type="SAM" id="MobiDB-lite"/>
    </source>
</evidence>
<feature type="compositionally biased region" description="Basic and acidic residues" evidence="1">
    <location>
        <begin position="108"/>
        <end position="119"/>
    </location>
</feature>
<protein>
    <recommendedName>
        <fullName evidence="2">Peptidase C-terminal archaeal/bacterial domain-containing protein</fullName>
    </recommendedName>
</protein>
<feature type="compositionally biased region" description="Basic and acidic residues" evidence="1">
    <location>
        <begin position="198"/>
        <end position="215"/>
    </location>
</feature>
<dbReference type="InterPro" id="IPR007280">
    <property type="entry name" value="Peptidase_C_arc/bac"/>
</dbReference>
<feature type="domain" description="Peptidase C-terminal archaeal/bacterial" evidence="2">
    <location>
        <begin position="335"/>
        <end position="411"/>
    </location>
</feature>
<dbReference type="Gene3D" id="2.60.120.380">
    <property type="match status" value="2"/>
</dbReference>
<dbReference type="AlphaFoldDB" id="E0XWU4"/>
<proteinExistence type="predicted"/>
<reference evidence="3" key="1">
    <citation type="journal article" date="2011" name="Environ. Microbiol.">
        <title>Time-series analyses of Monterey Bay coastal microbial picoplankton using a 'genome proxy' microarray.</title>
        <authorList>
            <person name="Rich V.I."/>
            <person name="Pham V.D."/>
            <person name="Eppley J."/>
            <person name="Shi Y."/>
            <person name="DeLong E.F."/>
        </authorList>
    </citation>
    <scope>NUCLEOTIDE SEQUENCE</scope>
</reference>
<dbReference type="Pfam" id="PF11617">
    <property type="entry name" value="Cu-binding_MopE"/>
    <property type="match status" value="7"/>
</dbReference>
<name>E0XWU4_9DELT</name>
<feature type="region of interest" description="Disordered" evidence="1">
    <location>
        <begin position="1"/>
        <end position="120"/>
    </location>
</feature>
<feature type="region of interest" description="Disordered" evidence="1">
    <location>
        <begin position="252"/>
        <end position="273"/>
    </location>
</feature>
<dbReference type="Gene3D" id="2.60.120.260">
    <property type="entry name" value="Galactose-binding domain-like"/>
    <property type="match status" value="1"/>
</dbReference>